<evidence type="ECO:0000313" key="2">
    <source>
        <dbReference type="EMBL" id="CAE2237772.1"/>
    </source>
</evidence>
<feature type="region of interest" description="Disordered" evidence="1">
    <location>
        <begin position="1"/>
        <end position="23"/>
    </location>
</feature>
<feature type="compositionally biased region" description="Acidic residues" evidence="1">
    <location>
        <begin position="225"/>
        <end position="239"/>
    </location>
</feature>
<dbReference type="EMBL" id="HBKQ01021473">
    <property type="protein sequence ID" value="CAE2237772.1"/>
    <property type="molecule type" value="Transcribed_RNA"/>
</dbReference>
<evidence type="ECO:0000256" key="1">
    <source>
        <dbReference type="SAM" id="MobiDB-lite"/>
    </source>
</evidence>
<reference evidence="2" key="1">
    <citation type="submission" date="2021-01" db="EMBL/GenBank/DDBJ databases">
        <authorList>
            <person name="Corre E."/>
            <person name="Pelletier E."/>
            <person name="Niang G."/>
            <person name="Scheremetjew M."/>
            <person name="Finn R."/>
            <person name="Kale V."/>
            <person name="Holt S."/>
            <person name="Cochrane G."/>
            <person name="Meng A."/>
            <person name="Brown T."/>
            <person name="Cohen L."/>
        </authorList>
    </citation>
    <scope>NUCLEOTIDE SEQUENCE</scope>
    <source>
        <strain evidence="2">Isolate 1302-5</strain>
    </source>
</reference>
<sequence length="310" mass="34331">MTVADNTGGKSDRYPRHIPMAEDRQVINDDVRINLSEDSPTAAARRRRRQIPSALGLSSSTSGGGGGTAFHYAAESDSEGENHGGRSKKMFNRSCPIGQFFLDPCLFLSVRTRMCLALLSRGVGRQRGGQREMRRRGGGHFDVDAGRTLAAAAAASLAVVILLRRALSGGSGLVWRRRGDYPPVLIPAFDYSQSNDIGGWMTPYEFPRLASLKPMHPERWSIDVDDDSLEEEEEEEEEKSDSSDTKIEHVKDDRDPNSFGKPDYGGIIFQSLKGADGTNFRRVIDMDADYKYVLNLGEYVQEPHVSHTYA</sequence>
<protein>
    <submittedName>
        <fullName evidence="2">Uncharacterized protein</fullName>
    </submittedName>
</protein>
<organism evidence="2">
    <name type="scientific">Odontella aurita</name>
    <dbReference type="NCBI Taxonomy" id="265563"/>
    <lineage>
        <taxon>Eukaryota</taxon>
        <taxon>Sar</taxon>
        <taxon>Stramenopiles</taxon>
        <taxon>Ochrophyta</taxon>
        <taxon>Bacillariophyta</taxon>
        <taxon>Mediophyceae</taxon>
        <taxon>Biddulphiophycidae</taxon>
        <taxon>Eupodiscales</taxon>
        <taxon>Odontellaceae</taxon>
        <taxon>Odontella</taxon>
    </lineage>
</organism>
<feature type="region of interest" description="Disordered" evidence="1">
    <location>
        <begin position="37"/>
        <end position="85"/>
    </location>
</feature>
<dbReference type="AlphaFoldDB" id="A0A7S4IRR0"/>
<feature type="compositionally biased region" description="Basic and acidic residues" evidence="1">
    <location>
        <begin position="240"/>
        <end position="256"/>
    </location>
</feature>
<feature type="compositionally biased region" description="Basic and acidic residues" evidence="1">
    <location>
        <begin position="10"/>
        <end position="23"/>
    </location>
</feature>
<accession>A0A7S4IRR0</accession>
<gene>
    <name evidence="2" type="ORF">OAUR00152_LOCUS14561</name>
</gene>
<feature type="region of interest" description="Disordered" evidence="1">
    <location>
        <begin position="225"/>
        <end position="262"/>
    </location>
</feature>
<proteinExistence type="predicted"/>
<name>A0A7S4IRR0_9STRA</name>